<reference evidence="1" key="1">
    <citation type="submission" date="2015-06" db="EMBL/GenBank/DDBJ databases">
        <authorList>
            <person name="Joergensen T."/>
        </authorList>
    </citation>
    <scope>NUCLEOTIDE SEQUENCE</scope>
    <source>
        <strain evidence="1">RGFK1309</strain>
    </source>
</reference>
<sequence>MALPHSVHSAYYYCCFRPGVIHTAVVTTVTPLIDPGGLVAPLPVLPDVYRMTLDWGPYNGVTPVNVIHWLDGSGASNEAELAAAFDASIDNSLWKPISSHFLLAQVSIIKLDGVSATQVYPLTSGAAGGSTGGMIPQAAQILSLRTPLRGPAGRGRLFLGPIGEDWETEGQADSSLATDLQTGWSDFLETIGATDGEWALVVASYTHETVSAVTSLTVPLVLATQRRRQDQMRR</sequence>
<accession>A0A0H5Q618</accession>
<protein>
    <submittedName>
        <fullName evidence="1">Uncharacterized protein</fullName>
    </submittedName>
</protein>
<dbReference type="AlphaFoldDB" id="A0A0H5Q618"/>
<proteinExistence type="predicted"/>
<dbReference type="EMBL" id="LN853877">
    <property type="protein sequence ID" value="CRY96859.1"/>
    <property type="molecule type" value="Genomic_DNA"/>
</dbReference>
<evidence type="ECO:0000313" key="1">
    <source>
        <dbReference type="EMBL" id="CRY96859.1"/>
    </source>
</evidence>
<name>A0A0H5Q618_9ZZZZ</name>
<organism evidence="1">
    <name type="scientific">uncultured prokaryote</name>
    <dbReference type="NCBI Taxonomy" id="198431"/>
    <lineage>
        <taxon>unclassified sequences</taxon>
        <taxon>environmental samples</taxon>
    </lineage>
</organism>
<reference evidence="1" key="2">
    <citation type="submission" date="2015-07" db="EMBL/GenBank/DDBJ databases">
        <title>Plasmids, circular viruses and viroids from rat gut.</title>
        <authorList>
            <person name="Jorgensen T.J."/>
            <person name="Hansen M.A."/>
            <person name="Xu Z."/>
            <person name="Tabak M.A."/>
            <person name="Sorensen S.J."/>
            <person name="Hansen L.H."/>
        </authorList>
    </citation>
    <scope>NUCLEOTIDE SEQUENCE</scope>
    <source>
        <strain evidence="1">RGFK1309</strain>
    </source>
</reference>